<sequence length="298" mass="34732">MKGDPAFTFGTPEEQVIIVNRILRAASVAKEKIVKLASSYLLTNKCDCDNKYEQHHGGQEERSDYERGTEECQVSPNHEQVYDDYYHDAAHYDHESQRKNTEEPMFDPDYFEQMIDEVKTYSEDESMDGDHDLVLENISSDEGDARDNNEDINDETWRRRRLREDLLQVEHVLRNFPFRKIGESSRGVESSVECAFCRRVGQHYSDSCPEVTNGDERYNIVRHGGLCKHCLDHCPPDKCKFKPRGCWYCERNQSTIVGDLMPDDGGQHRALCNVPNARNTLRRRIEDIRRQLNGMKIY</sequence>
<dbReference type="AlphaFoldDB" id="A0A368G0I1"/>
<comment type="caution">
    <text evidence="2">The sequence shown here is derived from an EMBL/GenBank/DDBJ whole genome shotgun (WGS) entry which is preliminary data.</text>
</comment>
<reference evidence="2 3" key="1">
    <citation type="submission" date="2014-10" db="EMBL/GenBank/DDBJ databases">
        <title>Draft genome of the hookworm Ancylostoma caninum.</title>
        <authorList>
            <person name="Mitreva M."/>
        </authorList>
    </citation>
    <scope>NUCLEOTIDE SEQUENCE [LARGE SCALE GENOMIC DNA]</scope>
    <source>
        <strain evidence="2 3">Baltimore</strain>
    </source>
</reference>
<protein>
    <submittedName>
        <fullName evidence="2">Uncharacterized protein</fullName>
    </submittedName>
</protein>
<evidence type="ECO:0000256" key="1">
    <source>
        <dbReference type="SAM" id="MobiDB-lite"/>
    </source>
</evidence>
<name>A0A368G0I1_ANCCA</name>
<dbReference type="EMBL" id="JOJR01000551">
    <property type="protein sequence ID" value="RCN36505.1"/>
    <property type="molecule type" value="Genomic_DNA"/>
</dbReference>
<feature type="region of interest" description="Disordered" evidence="1">
    <location>
        <begin position="53"/>
        <end position="73"/>
    </location>
</feature>
<dbReference type="Proteomes" id="UP000252519">
    <property type="component" value="Unassembled WGS sequence"/>
</dbReference>
<evidence type="ECO:0000313" key="3">
    <source>
        <dbReference type="Proteomes" id="UP000252519"/>
    </source>
</evidence>
<feature type="non-terminal residue" evidence="2">
    <location>
        <position position="298"/>
    </location>
</feature>
<dbReference type="OrthoDB" id="5870748at2759"/>
<proteinExistence type="predicted"/>
<accession>A0A368G0I1</accession>
<organism evidence="2 3">
    <name type="scientific">Ancylostoma caninum</name>
    <name type="common">Dog hookworm</name>
    <dbReference type="NCBI Taxonomy" id="29170"/>
    <lineage>
        <taxon>Eukaryota</taxon>
        <taxon>Metazoa</taxon>
        <taxon>Ecdysozoa</taxon>
        <taxon>Nematoda</taxon>
        <taxon>Chromadorea</taxon>
        <taxon>Rhabditida</taxon>
        <taxon>Rhabditina</taxon>
        <taxon>Rhabditomorpha</taxon>
        <taxon>Strongyloidea</taxon>
        <taxon>Ancylostomatidae</taxon>
        <taxon>Ancylostomatinae</taxon>
        <taxon>Ancylostoma</taxon>
    </lineage>
</organism>
<gene>
    <name evidence="2" type="ORF">ANCCAN_17616</name>
</gene>
<dbReference type="STRING" id="29170.A0A368G0I1"/>
<feature type="compositionally biased region" description="Basic and acidic residues" evidence="1">
    <location>
        <begin position="53"/>
        <end position="70"/>
    </location>
</feature>
<evidence type="ECO:0000313" key="2">
    <source>
        <dbReference type="EMBL" id="RCN36505.1"/>
    </source>
</evidence>
<keyword evidence="3" id="KW-1185">Reference proteome</keyword>